<keyword evidence="3" id="KW-0443">Lipid metabolism</keyword>
<keyword evidence="1 6" id="KW-0378">Hydrolase</keyword>
<evidence type="ECO:0000256" key="3">
    <source>
        <dbReference type="ARBA" id="ARBA00023098"/>
    </source>
</evidence>
<dbReference type="PROSITE" id="PS51318">
    <property type="entry name" value="TAT"/>
    <property type="match status" value="1"/>
</dbReference>
<evidence type="ECO:0000256" key="2">
    <source>
        <dbReference type="ARBA" id="ARBA00022963"/>
    </source>
</evidence>
<proteinExistence type="predicted"/>
<feature type="region of interest" description="Disordered" evidence="4">
    <location>
        <begin position="37"/>
        <end position="58"/>
    </location>
</feature>
<dbReference type="Proteomes" id="UP000562352">
    <property type="component" value="Unassembled WGS sequence"/>
</dbReference>
<evidence type="ECO:0000313" key="6">
    <source>
        <dbReference type="EMBL" id="MBB5965974.1"/>
    </source>
</evidence>
<dbReference type="Pfam" id="PF03403">
    <property type="entry name" value="PAF-AH_p_II"/>
    <property type="match status" value="1"/>
</dbReference>
<feature type="chain" id="PRO_5038996408" evidence="5">
    <location>
        <begin position="28"/>
        <end position="396"/>
    </location>
</feature>
<dbReference type="EMBL" id="JACHJJ010000020">
    <property type="protein sequence ID" value="MBB5965974.1"/>
    <property type="molecule type" value="Genomic_DNA"/>
</dbReference>
<sequence>MSRSVRRGALAASVVSAVLAAPATVLAAPVTALAATGAPPAPAAAPDPAGALALPRPTGPHAVGVTTLHLVDGSRPDPWVPEQKARELMVSIWYPARTAKRRTAPYMTVKEAELLLQGQGAGVPGEALSRTRTNAAADAAPLGRRRGLPLVVLSPGFGMPRSSLTALAEDLASRGYAVAGIDHTHEAATTFPGGRTETCVSCASQNEPGFGEKSTRTRAADVSFVLDRLTGKAPAWKHAGLIDRSRIGMAGHSVGGNSATHTMLTDSRVRAGINMDGTFWIPIPDKGLGKPFLLLGAGQTRPGAGDPTWTRDWRHMTGWRRWASVGTAGHGSFTDYAPLLAERIGDEDMFGTLSGSRSLEITRAYAGAFFDLHLRGRAQPLFDGPAKRYPEVTVLK</sequence>
<dbReference type="SUPFAM" id="SSF53474">
    <property type="entry name" value="alpha/beta-Hydrolases"/>
    <property type="match status" value="1"/>
</dbReference>
<keyword evidence="7" id="KW-1185">Reference proteome</keyword>
<accession>A0A841DBY9</accession>
<dbReference type="GO" id="GO:0003847">
    <property type="term" value="F:1-alkyl-2-acetylglycerophosphocholine esterase activity"/>
    <property type="evidence" value="ECO:0007669"/>
    <property type="project" value="TreeGrafter"/>
</dbReference>
<dbReference type="PANTHER" id="PTHR10272:SF0">
    <property type="entry name" value="PLATELET-ACTIVATING FACTOR ACETYLHYDROLASE"/>
    <property type="match status" value="1"/>
</dbReference>
<comment type="caution">
    <text evidence="6">The sequence shown here is derived from an EMBL/GenBank/DDBJ whole genome shotgun (WGS) entry which is preliminary data.</text>
</comment>
<dbReference type="AlphaFoldDB" id="A0A841DBY9"/>
<reference evidence="6 7" key="1">
    <citation type="submission" date="2020-08" db="EMBL/GenBank/DDBJ databases">
        <title>Genomic Encyclopedia of Type Strains, Phase III (KMG-III): the genomes of soil and plant-associated and newly described type strains.</title>
        <authorList>
            <person name="Whitman W."/>
        </authorList>
    </citation>
    <scope>NUCLEOTIDE SEQUENCE [LARGE SCALE GENOMIC DNA]</scope>
    <source>
        <strain evidence="6 7">CECT 3303</strain>
    </source>
</reference>
<gene>
    <name evidence="6" type="ORF">FHS22_005265</name>
</gene>
<dbReference type="RefSeq" id="WP_221474120.1">
    <property type="nucleotide sequence ID" value="NZ_BAAAWZ010000001.1"/>
</dbReference>
<keyword evidence="2" id="KW-0442">Lipid degradation</keyword>
<feature type="signal peptide" evidence="5">
    <location>
        <begin position="1"/>
        <end position="27"/>
    </location>
</feature>
<dbReference type="PANTHER" id="PTHR10272">
    <property type="entry name" value="PLATELET-ACTIVATING FACTOR ACETYLHYDROLASE"/>
    <property type="match status" value="1"/>
</dbReference>
<dbReference type="GO" id="GO:0016042">
    <property type="term" value="P:lipid catabolic process"/>
    <property type="evidence" value="ECO:0007669"/>
    <property type="project" value="UniProtKB-KW"/>
</dbReference>
<dbReference type="InterPro" id="IPR029058">
    <property type="entry name" value="AB_hydrolase_fold"/>
</dbReference>
<evidence type="ECO:0000256" key="1">
    <source>
        <dbReference type="ARBA" id="ARBA00022801"/>
    </source>
</evidence>
<name>A0A841DBY9_PLAVE</name>
<dbReference type="Gene3D" id="3.40.50.1820">
    <property type="entry name" value="alpha/beta hydrolase"/>
    <property type="match status" value="1"/>
</dbReference>
<organism evidence="6 7">
    <name type="scientific">Planomonospora venezuelensis</name>
    <dbReference type="NCBI Taxonomy" id="1999"/>
    <lineage>
        <taxon>Bacteria</taxon>
        <taxon>Bacillati</taxon>
        <taxon>Actinomycetota</taxon>
        <taxon>Actinomycetes</taxon>
        <taxon>Streptosporangiales</taxon>
        <taxon>Streptosporangiaceae</taxon>
        <taxon>Planomonospora</taxon>
    </lineage>
</organism>
<protein>
    <submittedName>
        <fullName evidence="6">Dienelactone hydrolase</fullName>
    </submittedName>
</protein>
<evidence type="ECO:0000256" key="5">
    <source>
        <dbReference type="SAM" id="SignalP"/>
    </source>
</evidence>
<evidence type="ECO:0000313" key="7">
    <source>
        <dbReference type="Proteomes" id="UP000562352"/>
    </source>
</evidence>
<feature type="compositionally biased region" description="Low complexity" evidence="4">
    <location>
        <begin position="46"/>
        <end position="56"/>
    </location>
</feature>
<keyword evidence="5" id="KW-0732">Signal</keyword>
<dbReference type="InterPro" id="IPR006311">
    <property type="entry name" value="TAT_signal"/>
</dbReference>
<evidence type="ECO:0000256" key="4">
    <source>
        <dbReference type="SAM" id="MobiDB-lite"/>
    </source>
</evidence>